<evidence type="ECO:0000313" key="11">
    <source>
        <dbReference type="EMBL" id="CAL1580025.1"/>
    </source>
</evidence>
<evidence type="ECO:0000256" key="1">
    <source>
        <dbReference type="ARBA" id="ARBA00004651"/>
    </source>
</evidence>
<evidence type="ECO:0000256" key="2">
    <source>
        <dbReference type="ARBA" id="ARBA00005542"/>
    </source>
</evidence>
<evidence type="ECO:0000256" key="3">
    <source>
        <dbReference type="ARBA" id="ARBA00022475"/>
    </source>
</evidence>
<evidence type="ECO:0000256" key="7">
    <source>
        <dbReference type="SAM" id="MobiDB-lite"/>
    </source>
</evidence>
<evidence type="ECO:0000259" key="9">
    <source>
        <dbReference type="PROSITE" id="PS00022"/>
    </source>
</evidence>
<feature type="transmembrane region" description="Helical" evidence="8">
    <location>
        <begin position="789"/>
        <end position="807"/>
    </location>
</feature>
<evidence type="ECO:0000313" key="12">
    <source>
        <dbReference type="Proteomes" id="UP001497482"/>
    </source>
</evidence>
<comment type="subcellular location">
    <subcellularLocation>
        <location evidence="1">Cell membrane</location>
        <topology evidence="1">Multi-pass membrane protein</topology>
    </subcellularLocation>
</comment>
<keyword evidence="12" id="KW-1185">Reference proteome</keyword>
<dbReference type="InterPro" id="IPR021910">
    <property type="entry name" value="NGX6/PGAP6/MYMK"/>
</dbReference>
<feature type="transmembrane region" description="Helical" evidence="8">
    <location>
        <begin position="875"/>
        <end position="894"/>
    </location>
</feature>
<organism evidence="11 12">
    <name type="scientific">Knipowitschia caucasica</name>
    <name type="common">Caucasian dwarf goby</name>
    <name type="synonym">Pomatoschistus caucasicus</name>
    <dbReference type="NCBI Taxonomy" id="637954"/>
    <lineage>
        <taxon>Eukaryota</taxon>
        <taxon>Metazoa</taxon>
        <taxon>Chordata</taxon>
        <taxon>Craniata</taxon>
        <taxon>Vertebrata</taxon>
        <taxon>Euteleostomi</taxon>
        <taxon>Actinopterygii</taxon>
        <taxon>Neopterygii</taxon>
        <taxon>Teleostei</taxon>
        <taxon>Neoteleostei</taxon>
        <taxon>Acanthomorphata</taxon>
        <taxon>Gobiaria</taxon>
        <taxon>Gobiiformes</taxon>
        <taxon>Gobioidei</taxon>
        <taxon>Gobiidae</taxon>
        <taxon>Gobiinae</taxon>
        <taxon>Knipowitschia</taxon>
    </lineage>
</organism>
<dbReference type="Pfam" id="PF14854">
    <property type="entry name" value="LURAP"/>
    <property type="match status" value="1"/>
</dbReference>
<comment type="similarity">
    <text evidence="2">Belongs to the TMEM8 family.</text>
</comment>
<sequence>MGEERVNLCLPDLTELEMKVGRKTPESLLMGIMKADAEETCRGDVNNCIFKDDLSTKISNLKQEMRCLRSTDVRILRQLLAVHEGIEAVRWLAEERGPSGSQSSSLTGSLSSLVPLDESGRSLSRYSRGSWTSPQDWTEEEDLNQEALVTADVSRHKNYVSPDFTGDRHPSLPPTESQHQHCDRGADDGPVTFVSELSSKPAQKLSKYGWYGNVRLQRFHVPQGTAVARWIFTVTKNHNFNCRPYNVSIYLRWGAPPVINPVGTVFPKDTLWNPAHCLSLPVPVTLQSSTTFNLSSPAAGDWYIAAHLPEDDGRIEQKGFPSCSYFFQPQLSIRKAVDTPVLEQGSVLQQTIGPEGAAHFKLYVPEFSSSVSVLLTNCSSEDPRSEDCSVVLRLGSRALQTEPLSVNCSGTHCSATVSNPPWDMWLEVVVERNHNNRTVTFNIVSNYTVGCKPKSVGLAAGDDFKKLRSNIGSSNSTSSKNSSGPSQPVLFSNPSASPVAPLPASACMWNVPVLAEELDVLSVRYTPTIAANISVTNKQPTLLSYPLHTATTGGTLNLQLSLNSTNATLGNGSSVVACLSPLAPVLELNNSASCSAALFKGYSLHLSKSVSKAVLRLPYPQSATWYLTLQLTCNSSDCGNASVVSVVPELFVSACVEDCGTYGECRLIRSFTYLYAACSCKAGWSGWGCTDDSKALSFSRQVTAALMLTISNLFFIPAIVVAVRRYYITEASVYLFTMFFSTFYHACDQPGVAVMCIMDYDALQYCDFLGSVCSIWVTILCMARIKDTFKYALFMLGALLLALSMQLDRKGLWNMLGPVLCALLILVAAWVYRGVKRHQCYPPSWRRWVYFLLPGALCALIAVSVFAFAQTEDNYYYTHSLWHVLVAICVVFLLPPKEKHREAFGWTQGFSWSWRPRVCGYTLCESGKEELYAVT</sequence>
<dbReference type="Pfam" id="PF12036">
    <property type="entry name" value="DUF3522"/>
    <property type="match status" value="1"/>
</dbReference>
<dbReference type="GO" id="GO:0005886">
    <property type="term" value="C:plasma membrane"/>
    <property type="evidence" value="ECO:0007669"/>
    <property type="project" value="UniProtKB-SubCell"/>
</dbReference>
<dbReference type="PROSITE" id="PS01186">
    <property type="entry name" value="EGF_2"/>
    <property type="match status" value="1"/>
</dbReference>
<keyword evidence="6 8" id="KW-0472">Membrane</keyword>
<evidence type="ECO:0000256" key="8">
    <source>
        <dbReference type="SAM" id="Phobius"/>
    </source>
</evidence>
<dbReference type="PROSITE" id="PS00022">
    <property type="entry name" value="EGF_1"/>
    <property type="match status" value="1"/>
</dbReference>
<feature type="region of interest" description="Disordered" evidence="7">
    <location>
        <begin position="164"/>
        <end position="189"/>
    </location>
</feature>
<dbReference type="PANTHER" id="PTHR14319">
    <property type="entry name" value="FIVE-SPAN TRANSMEMBRANE PROTEIN M83"/>
    <property type="match status" value="1"/>
</dbReference>
<keyword evidence="4 8" id="KW-0812">Transmembrane</keyword>
<gene>
    <name evidence="11" type="ORF">KC01_LOCUS10953</name>
</gene>
<feature type="transmembrane region" description="Helical" evidence="8">
    <location>
        <begin position="848"/>
        <end position="869"/>
    </location>
</feature>
<feature type="compositionally biased region" description="Low complexity" evidence="7">
    <location>
        <begin position="121"/>
        <end position="130"/>
    </location>
</feature>
<dbReference type="EMBL" id="OZ035836">
    <property type="protein sequence ID" value="CAL1580025.1"/>
    <property type="molecule type" value="Genomic_DNA"/>
</dbReference>
<evidence type="ECO:0000259" key="10">
    <source>
        <dbReference type="PROSITE" id="PS01186"/>
    </source>
</evidence>
<feature type="region of interest" description="Disordered" evidence="7">
    <location>
        <begin position="120"/>
        <end position="142"/>
    </location>
</feature>
<evidence type="ECO:0000256" key="5">
    <source>
        <dbReference type="ARBA" id="ARBA00022989"/>
    </source>
</evidence>
<proteinExistence type="inferred from homology"/>
<accession>A0AAV2JR76</accession>
<feature type="transmembrane region" description="Helical" evidence="8">
    <location>
        <begin position="762"/>
        <end position="782"/>
    </location>
</feature>
<reference evidence="11 12" key="1">
    <citation type="submission" date="2024-04" db="EMBL/GenBank/DDBJ databases">
        <authorList>
            <person name="Waldvogel A.-M."/>
            <person name="Schoenle A."/>
        </authorList>
    </citation>
    <scope>NUCLEOTIDE SEQUENCE [LARGE SCALE GENOMIC DNA]</scope>
</reference>
<feature type="region of interest" description="Disordered" evidence="7">
    <location>
        <begin position="471"/>
        <end position="490"/>
    </location>
</feature>
<evidence type="ECO:0000256" key="4">
    <source>
        <dbReference type="ARBA" id="ARBA00022692"/>
    </source>
</evidence>
<dbReference type="AlphaFoldDB" id="A0AAV2JR76"/>
<keyword evidence="5 8" id="KW-1133">Transmembrane helix</keyword>
<evidence type="ECO:0000256" key="6">
    <source>
        <dbReference type="ARBA" id="ARBA00023136"/>
    </source>
</evidence>
<feature type="transmembrane region" description="Helical" evidence="8">
    <location>
        <begin position="702"/>
        <end position="720"/>
    </location>
</feature>
<keyword evidence="3" id="KW-1003">Cell membrane</keyword>
<dbReference type="InterPro" id="IPR000742">
    <property type="entry name" value="EGF"/>
</dbReference>
<protein>
    <recommendedName>
        <fullName evidence="9 10">EGF-like domain-containing protein</fullName>
    </recommendedName>
</protein>
<dbReference type="PANTHER" id="PTHR14319:SF7">
    <property type="entry name" value="POST-GPI ATTACHMENT TO PROTEINS FACTOR 6"/>
    <property type="match status" value="1"/>
</dbReference>
<feature type="transmembrane region" description="Helical" evidence="8">
    <location>
        <begin position="813"/>
        <end position="832"/>
    </location>
</feature>
<feature type="transmembrane region" description="Helical" evidence="8">
    <location>
        <begin position="727"/>
        <end position="746"/>
    </location>
</feature>
<name>A0AAV2JR76_KNICA</name>
<dbReference type="InterPro" id="IPR039499">
    <property type="entry name" value="LURA1/LRA25"/>
</dbReference>
<feature type="compositionally biased region" description="Basic and acidic residues" evidence="7">
    <location>
        <begin position="178"/>
        <end position="187"/>
    </location>
</feature>
<feature type="domain" description="EGF-like" evidence="9 10">
    <location>
        <begin position="678"/>
        <end position="689"/>
    </location>
</feature>
<dbReference type="Proteomes" id="UP001497482">
    <property type="component" value="Chromosome 14"/>
</dbReference>